<dbReference type="AlphaFoldDB" id="A0A3L7ZNV7"/>
<dbReference type="EMBL" id="RAYI01000032">
    <property type="protein sequence ID" value="RLT72592.1"/>
    <property type="molecule type" value="Genomic_DNA"/>
</dbReference>
<evidence type="ECO:0000313" key="1">
    <source>
        <dbReference type="EMBL" id="RLT72592.1"/>
    </source>
</evidence>
<accession>A0A3L7ZNV7</accession>
<name>A0A3L7ZNV7_PARDI</name>
<protein>
    <submittedName>
        <fullName evidence="1">Uncharacterized protein</fullName>
    </submittedName>
</protein>
<organism evidence="1 2">
    <name type="scientific">Parabacteroides distasonis</name>
    <dbReference type="NCBI Taxonomy" id="823"/>
    <lineage>
        <taxon>Bacteria</taxon>
        <taxon>Pseudomonadati</taxon>
        <taxon>Bacteroidota</taxon>
        <taxon>Bacteroidia</taxon>
        <taxon>Bacteroidales</taxon>
        <taxon>Tannerellaceae</taxon>
        <taxon>Parabacteroides</taxon>
    </lineage>
</organism>
<dbReference type="Proteomes" id="UP000278164">
    <property type="component" value="Unassembled WGS sequence"/>
</dbReference>
<evidence type="ECO:0000313" key="2">
    <source>
        <dbReference type="Proteomes" id="UP000278164"/>
    </source>
</evidence>
<gene>
    <name evidence="1" type="ORF">D7V78_14855</name>
</gene>
<proteinExistence type="predicted"/>
<comment type="caution">
    <text evidence="1">The sequence shown here is derived from an EMBL/GenBank/DDBJ whole genome shotgun (WGS) entry which is preliminary data.</text>
</comment>
<sequence>MYDVGKFFRCDVVPADKMGKFVFGKLFSHFNVLVDTAHKCGLAFIQFPSIIDDCDGEHHDVEITSVLRINHFYLYSGLVIQ</sequence>
<reference evidence="1 2" key="1">
    <citation type="submission" date="2018-09" db="EMBL/GenBank/DDBJ databases">
        <title>Murine metabolic-syndrome-specific gut microbial biobank.</title>
        <authorList>
            <person name="Liu C."/>
        </authorList>
    </citation>
    <scope>NUCLEOTIDE SEQUENCE [LARGE SCALE GENOMIC DNA]</scope>
    <source>
        <strain evidence="1 2">8-P5</strain>
    </source>
</reference>